<sequence>MASFKRSKDQLEHKFVEAERADKEDRKRTKESDDDEDDYEDDDEKPINKFANDGSFLEMFKKMQQQKDQSSSITSSVSTSSTNAIPNENKCIKSETIEKTKRKPKILKVGIIEKTKKSTTKTGRRHDDDSSGREDSAWSRYMNEVRAYKEKYGDDEDKNRPLVK</sequence>
<dbReference type="EMBL" id="SDOV01000004">
    <property type="protein sequence ID" value="KAH7641759.1"/>
    <property type="molecule type" value="Genomic_DNA"/>
</dbReference>
<evidence type="ECO:0000313" key="4">
    <source>
        <dbReference type="Proteomes" id="UP000790347"/>
    </source>
</evidence>
<keyword evidence="4" id="KW-1185">Reference proteome</keyword>
<reference evidence="2" key="3">
    <citation type="journal article" date="2021" name="World Allergy Organ. J.">
        <title>Chromosome-level assembly of Dermatophagoides farinae genome and transcriptome reveals two novel allergens Der f 37 and Der f 39.</title>
        <authorList>
            <person name="Chen J."/>
            <person name="Cai Z."/>
            <person name="Fan D."/>
            <person name="Hu J."/>
            <person name="Hou Y."/>
            <person name="He Y."/>
            <person name="Zhang Z."/>
            <person name="Zhao Z."/>
            <person name="Gao P."/>
            <person name="Hu W."/>
            <person name="Sun J."/>
            <person name="Li J."/>
            <person name="Ji K."/>
        </authorList>
    </citation>
    <scope>NUCLEOTIDE SEQUENCE</scope>
    <source>
        <strain evidence="2">JKM2019</strain>
    </source>
</reference>
<evidence type="ECO:0000256" key="1">
    <source>
        <dbReference type="SAM" id="MobiDB-lite"/>
    </source>
</evidence>
<protein>
    <submittedName>
        <fullName evidence="3">Uncharacterized protein</fullName>
    </submittedName>
</protein>
<organism evidence="3 4">
    <name type="scientific">Dermatophagoides farinae</name>
    <name type="common">American house dust mite</name>
    <dbReference type="NCBI Taxonomy" id="6954"/>
    <lineage>
        <taxon>Eukaryota</taxon>
        <taxon>Metazoa</taxon>
        <taxon>Ecdysozoa</taxon>
        <taxon>Arthropoda</taxon>
        <taxon>Chelicerata</taxon>
        <taxon>Arachnida</taxon>
        <taxon>Acari</taxon>
        <taxon>Acariformes</taxon>
        <taxon>Sarcoptiformes</taxon>
        <taxon>Astigmata</taxon>
        <taxon>Psoroptidia</taxon>
        <taxon>Analgoidea</taxon>
        <taxon>Pyroglyphidae</taxon>
        <taxon>Dermatophagoidinae</taxon>
        <taxon>Dermatophagoides</taxon>
    </lineage>
</organism>
<accession>A0A922L7D3</accession>
<dbReference type="GO" id="GO:0008408">
    <property type="term" value="F:3'-5' exonuclease activity"/>
    <property type="evidence" value="ECO:0007669"/>
    <property type="project" value="InterPro"/>
</dbReference>
<feature type="region of interest" description="Disordered" evidence="1">
    <location>
        <begin position="1"/>
        <end position="88"/>
    </location>
</feature>
<dbReference type="PANTHER" id="PTHR34753:SF1">
    <property type="entry name" value="TELOMERASE RNA COMPONENT INTERACTING RNASE"/>
    <property type="match status" value="1"/>
</dbReference>
<feature type="compositionally biased region" description="Basic and acidic residues" evidence="1">
    <location>
        <begin position="125"/>
        <end position="137"/>
    </location>
</feature>
<evidence type="ECO:0000313" key="3">
    <source>
        <dbReference type="EMBL" id="KAH9518249.1"/>
    </source>
</evidence>
<feature type="compositionally biased region" description="Basic and acidic residues" evidence="1">
    <location>
        <begin position="1"/>
        <end position="31"/>
    </location>
</feature>
<dbReference type="EMBL" id="ASGP02000003">
    <property type="protein sequence ID" value="KAH9518249.1"/>
    <property type="molecule type" value="Genomic_DNA"/>
</dbReference>
<gene>
    <name evidence="3" type="ORF">DERF_008840</name>
    <name evidence="2" type="ORF">HUG17_4804</name>
</gene>
<reference evidence="3" key="4">
    <citation type="journal article" date="2022" name="Res Sq">
        <title>Comparative Genomics Reveals Insights into the Divergent Evolution of Astigmatic Mites and Household Pest Adaptations.</title>
        <authorList>
            <person name="Xiong Q."/>
            <person name="Wan A.T.-Y."/>
            <person name="Liu X.-Y."/>
            <person name="Fung C.S.-H."/>
            <person name="Xiao X."/>
            <person name="Malainual N."/>
            <person name="Hou J."/>
            <person name="Wang L."/>
            <person name="Wang M."/>
            <person name="Yang K."/>
            <person name="Cui Y."/>
            <person name="Leung E."/>
            <person name="Nong W."/>
            <person name="Shin S.-K."/>
            <person name="Au S."/>
            <person name="Jeong K.Y."/>
            <person name="Chew F.T."/>
            <person name="Hui J."/>
            <person name="Leung T.F."/>
            <person name="Tungtrongchitr A."/>
            <person name="Zhong N."/>
            <person name="Liu Z."/>
            <person name="Tsui S."/>
        </authorList>
    </citation>
    <scope>NUCLEOTIDE SEQUENCE</scope>
    <source>
        <strain evidence="3">Derf</strain>
        <tissue evidence="3">Whole organism</tissue>
    </source>
</reference>
<dbReference type="GO" id="GO:0008409">
    <property type="term" value="F:5'-3' exonuclease activity"/>
    <property type="evidence" value="ECO:0007669"/>
    <property type="project" value="InterPro"/>
</dbReference>
<reference evidence="3" key="1">
    <citation type="submission" date="2013-05" db="EMBL/GenBank/DDBJ databases">
        <authorList>
            <person name="Yim A.K.Y."/>
            <person name="Chan T.F."/>
            <person name="Ji K.M."/>
            <person name="Liu X.Y."/>
            <person name="Zhou J.W."/>
            <person name="Li R.Q."/>
            <person name="Yang K.Y."/>
            <person name="Li J."/>
            <person name="Li M."/>
            <person name="Law P.T.W."/>
            <person name="Wu Y.L."/>
            <person name="Cai Z.L."/>
            <person name="Qin H."/>
            <person name="Bao Y."/>
            <person name="Leung R.K.K."/>
            <person name="Ng P.K.S."/>
            <person name="Zou J."/>
            <person name="Zhong X.J."/>
            <person name="Ran P.X."/>
            <person name="Zhong N.S."/>
            <person name="Liu Z.G."/>
            <person name="Tsui S.K.W."/>
        </authorList>
    </citation>
    <scope>NUCLEOTIDE SEQUENCE</scope>
    <source>
        <strain evidence="3">Derf</strain>
        <tissue evidence="3">Whole organism</tissue>
    </source>
</reference>
<dbReference type="Proteomes" id="UP000790347">
    <property type="component" value="Unassembled WGS sequence"/>
</dbReference>
<feature type="compositionally biased region" description="Low complexity" evidence="1">
    <location>
        <begin position="62"/>
        <end position="82"/>
    </location>
</feature>
<evidence type="ECO:0000313" key="2">
    <source>
        <dbReference type="EMBL" id="KAH7641759.1"/>
    </source>
</evidence>
<proteinExistence type="predicted"/>
<reference evidence="2" key="2">
    <citation type="submission" date="2020-06" db="EMBL/GenBank/DDBJ databases">
        <authorList>
            <person name="Ji K."/>
            <person name="Li J."/>
        </authorList>
    </citation>
    <scope>NUCLEOTIDE SEQUENCE</scope>
    <source>
        <strain evidence="2">JKM2019</strain>
        <tissue evidence="2">Whole body</tissue>
    </source>
</reference>
<dbReference type="OrthoDB" id="5983145at2759"/>
<dbReference type="PANTHER" id="PTHR34753">
    <property type="entry name" value="TELOMERASE RNA COMPONENT INTERACTING RNASE"/>
    <property type="match status" value="1"/>
</dbReference>
<name>A0A922L7D3_DERFA</name>
<dbReference type="AlphaFoldDB" id="A0A922L7D3"/>
<feature type="compositionally biased region" description="Acidic residues" evidence="1">
    <location>
        <begin position="32"/>
        <end position="44"/>
    </location>
</feature>
<dbReference type="InterPro" id="IPR038838">
    <property type="entry name" value="TRIR"/>
</dbReference>
<comment type="caution">
    <text evidence="3">The sequence shown here is derived from an EMBL/GenBank/DDBJ whole genome shotgun (WGS) entry which is preliminary data.</text>
</comment>
<dbReference type="Proteomes" id="UP000828236">
    <property type="component" value="Unassembled WGS sequence"/>
</dbReference>
<feature type="region of interest" description="Disordered" evidence="1">
    <location>
        <begin position="108"/>
        <end position="140"/>
    </location>
</feature>